<evidence type="ECO:0000256" key="2">
    <source>
        <dbReference type="ARBA" id="ARBA00022448"/>
    </source>
</evidence>
<keyword evidence="5 7" id="KW-0472">Membrane</keyword>
<feature type="transmembrane region" description="Helical" evidence="7">
    <location>
        <begin position="400"/>
        <end position="417"/>
    </location>
</feature>
<dbReference type="FunFam" id="1.20.1250.20:FF:000057">
    <property type="entry name" value="MFS general substrate transporter"/>
    <property type="match status" value="1"/>
</dbReference>
<dbReference type="Gene3D" id="1.20.1250.20">
    <property type="entry name" value="MFS general substrate transporter like domains"/>
    <property type="match status" value="2"/>
</dbReference>
<dbReference type="PANTHER" id="PTHR43791">
    <property type="entry name" value="PERMEASE-RELATED"/>
    <property type="match status" value="1"/>
</dbReference>
<protein>
    <submittedName>
        <fullName evidence="8">Major facilitator superfamily MFS_1</fullName>
    </submittedName>
</protein>
<evidence type="ECO:0000313" key="9">
    <source>
        <dbReference type="Proteomes" id="UP000190312"/>
    </source>
</evidence>
<feature type="transmembrane region" description="Helical" evidence="7">
    <location>
        <begin position="462"/>
        <end position="486"/>
    </location>
</feature>
<name>A0A1S9DAP8_ASPOZ</name>
<feature type="transmembrane region" description="Helical" evidence="7">
    <location>
        <begin position="170"/>
        <end position="194"/>
    </location>
</feature>
<dbReference type="InterPro" id="IPR036259">
    <property type="entry name" value="MFS_trans_sf"/>
</dbReference>
<dbReference type="Proteomes" id="UP000190312">
    <property type="component" value="Unassembled WGS sequence"/>
</dbReference>
<feature type="transmembrane region" description="Helical" evidence="7">
    <location>
        <begin position="238"/>
        <end position="260"/>
    </location>
</feature>
<dbReference type="InterPro" id="IPR011701">
    <property type="entry name" value="MFS"/>
</dbReference>
<keyword evidence="2" id="KW-0813">Transport</keyword>
<feature type="region of interest" description="Disordered" evidence="6">
    <location>
        <begin position="1"/>
        <end position="22"/>
    </location>
</feature>
<evidence type="ECO:0000256" key="7">
    <source>
        <dbReference type="SAM" id="Phobius"/>
    </source>
</evidence>
<keyword evidence="4 7" id="KW-1133">Transmembrane helix</keyword>
<sequence length="531" mass="59493">MGDTKDNVISEQSSVHDDRKDNTLHYASRGQALSDESTGAGDIAGFDAEWMRARTSLTADEEKKLLRRVDWHIMPLCAIMFLLKNIDSENVANAKIMNKGTDRNILTQLGMTTDQYNLVTVLYYIPYIVAETPSNLLFKRILPSRWQSRIMISWGITLACHAAVKNKEGLYAVRFLLGLFEAGLFPGVILQLCYWYRPDEMSLRLLYFYILGNFSGIISGVLAYAFDTVSGSHGLSGWQWLFLTEGVITVAFGISLIFIFPDFPPQAKWLTDKEKAFIQARLPGNAPRAEEINFNFREILDSLRDRRLWLFTLIWAFFTVGTHGLRFYQPTVIANLGFTDIATSQLLNIPTSVLTVICIGVFGIWADSSRLPRPLYPLSFLAVILACYGVLYSFPSNGAVYAVTVIANALGSAWYPLKWPWRVQTTSRATGSAFSIGFVNSYGQIGGAIGPQIFQSKYAPHYTVPFAVTMGLMAGCILTTLVTWWITRDTERATRRLKLARLEAMRRGEAVLDDVVDNDLVKNRGVETPGV</sequence>
<dbReference type="AlphaFoldDB" id="A0A1S9DAP8"/>
<reference evidence="8 9" key="1">
    <citation type="submission" date="2016-10" db="EMBL/GenBank/DDBJ databases">
        <title>Genome sequencing of Aspergillus oryzae BCC7051.</title>
        <authorList>
            <person name="Thammarongtham C."/>
            <person name="Vorapreeda T."/>
            <person name="Nookaew I."/>
            <person name="Srisuk T."/>
            <person name="Land M."/>
            <person name="Jeennor S."/>
            <person name="Laoteng K."/>
        </authorList>
    </citation>
    <scope>NUCLEOTIDE SEQUENCE [LARGE SCALE GENOMIC DNA]</scope>
    <source>
        <strain evidence="8 9">BCC7051</strain>
    </source>
</reference>
<dbReference type="Pfam" id="PF07690">
    <property type="entry name" value="MFS_1"/>
    <property type="match status" value="1"/>
</dbReference>
<evidence type="ECO:0000313" key="8">
    <source>
        <dbReference type="EMBL" id="OOO06150.1"/>
    </source>
</evidence>
<comment type="subcellular location">
    <subcellularLocation>
        <location evidence="1">Membrane</location>
        <topology evidence="1">Multi-pass membrane protein</topology>
    </subcellularLocation>
</comment>
<evidence type="ECO:0000256" key="4">
    <source>
        <dbReference type="ARBA" id="ARBA00022989"/>
    </source>
</evidence>
<organism evidence="8 9">
    <name type="scientific">Aspergillus oryzae</name>
    <name type="common">Yellow koji mold</name>
    <dbReference type="NCBI Taxonomy" id="5062"/>
    <lineage>
        <taxon>Eukaryota</taxon>
        <taxon>Fungi</taxon>
        <taxon>Dikarya</taxon>
        <taxon>Ascomycota</taxon>
        <taxon>Pezizomycotina</taxon>
        <taxon>Eurotiomycetes</taxon>
        <taxon>Eurotiomycetidae</taxon>
        <taxon>Eurotiales</taxon>
        <taxon>Aspergillaceae</taxon>
        <taxon>Aspergillus</taxon>
        <taxon>Aspergillus subgen. Circumdati</taxon>
    </lineage>
</organism>
<proteinExistence type="predicted"/>
<feature type="transmembrane region" description="Helical" evidence="7">
    <location>
        <begin position="375"/>
        <end position="394"/>
    </location>
</feature>
<evidence type="ECO:0000256" key="6">
    <source>
        <dbReference type="SAM" id="MobiDB-lite"/>
    </source>
</evidence>
<dbReference type="EMBL" id="MKZY01000008">
    <property type="protein sequence ID" value="OOO06150.1"/>
    <property type="molecule type" value="Genomic_DNA"/>
</dbReference>
<gene>
    <name evidence="8" type="ORF">OAory_01018110</name>
</gene>
<accession>A0A1S9DAP8</accession>
<dbReference type="PANTHER" id="PTHR43791:SF91">
    <property type="entry name" value="MAJOR FACILITATOR SUPERFAMILY (MFS) PROFILE DOMAIN-CONTAINING PROTEIN-RELATED"/>
    <property type="match status" value="1"/>
</dbReference>
<dbReference type="VEuPathDB" id="FungiDB:AO090701000439"/>
<evidence type="ECO:0000256" key="3">
    <source>
        <dbReference type="ARBA" id="ARBA00022692"/>
    </source>
</evidence>
<feature type="transmembrane region" description="Helical" evidence="7">
    <location>
        <begin position="206"/>
        <end position="226"/>
    </location>
</feature>
<feature type="transmembrane region" description="Helical" evidence="7">
    <location>
        <begin position="347"/>
        <end position="366"/>
    </location>
</feature>
<dbReference type="SUPFAM" id="SSF103473">
    <property type="entry name" value="MFS general substrate transporter"/>
    <property type="match status" value="1"/>
</dbReference>
<comment type="caution">
    <text evidence="8">The sequence shown here is derived from an EMBL/GenBank/DDBJ whole genome shotgun (WGS) entry which is preliminary data.</text>
</comment>
<feature type="transmembrane region" description="Helical" evidence="7">
    <location>
        <begin position="429"/>
        <end position="450"/>
    </location>
</feature>
<evidence type="ECO:0000256" key="5">
    <source>
        <dbReference type="ARBA" id="ARBA00023136"/>
    </source>
</evidence>
<dbReference type="GO" id="GO:0016020">
    <property type="term" value="C:membrane"/>
    <property type="evidence" value="ECO:0007669"/>
    <property type="project" value="UniProtKB-SubCell"/>
</dbReference>
<feature type="transmembrane region" description="Helical" evidence="7">
    <location>
        <begin position="308"/>
        <end position="327"/>
    </location>
</feature>
<keyword evidence="3 7" id="KW-0812">Transmembrane</keyword>
<dbReference type="GO" id="GO:0022857">
    <property type="term" value="F:transmembrane transporter activity"/>
    <property type="evidence" value="ECO:0007669"/>
    <property type="project" value="InterPro"/>
</dbReference>
<dbReference type="OrthoDB" id="2985014at2759"/>
<evidence type="ECO:0000256" key="1">
    <source>
        <dbReference type="ARBA" id="ARBA00004141"/>
    </source>
</evidence>